<evidence type="ECO:0000313" key="2">
    <source>
        <dbReference type="EMBL" id="PTB56901.1"/>
    </source>
</evidence>
<organism evidence="2 3">
    <name type="scientific">Trichoderma harzianum CBS 226.95</name>
    <dbReference type="NCBI Taxonomy" id="983964"/>
    <lineage>
        <taxon>Eukaryota</taxon>
        <taxon>Fungi</taxon>
        <taxon>Dikarya</taxon>
        <taxon>Ascomycota</taxon>
        <taxon>Pezizomycotina</taxon>
        <taxon>Sordariomycetes</taxon>
        <taxon>Hypocreomycetidae</taxon>
        <taxon>Hypocreales</taxon>
        <taxon>Hypocreaceae</taxon>
        <taxon>Trichoderma</taxon>
    </lineage>
</organism>
<sequence length="378" mass="42046">MAKPVRYQVLAVALRVAEASHPVEPYSSQHFKGINGSPRRWVVSTSAKSTRYGTAKNDGCIHGTKLQPGLRDENLHPKYSSTSTDGRNACRSRSAALAHLLVWASTHGALYEAEDNQDRQFGADYQDVERLRVPLVNRYLEVQLQLRYKTSSLGTSKALRRRANACGLEKRMGMERYKSQRRRPRGFRSYNKYCIQCLAACAKLIRDAARLVAGVAQGHVDMQKIDSMLIIPKRNRHSNRTASRWAVPGQLRDGYREHNSASSQNKRHGNHAQSDGRDDQQVMEHASSTRVSSWDSTIASSRAVRYAPSLVPLERCRQASRTRDGIPLPNSRNQAPNPATQGVRDTPGTARAVGAPRVNWLVVGLLPLAAADDSWGCL</sequence>
<dbReference type="GeneID" id="36624446"/>
<dbReference type="RefSeq" id="XP_024776578.1">
    <property type="nucleotide sequence ID" value="XM_024915877.1"/>
</dbReference>
<evidence type="ECO:0000313" key="3">
    <source>
        <dbReference type="Proteomes" id="UP000241690"/>
    </source>
</evidence>
<dbReference type="AlphaFoldDB" id="A0A2T4AIL1"/>
<proteinExistence type="predicted"/>
<dbReference type="Proteomes" id="UP000241690">
    <property type="component" value="Unassembled WGS sequence"/>
</dbReference>
<name>A0A2T4AIL1_TRIHA</name>
<feature type="region of interest" description="Disordered" evidence="1">
    <location>
        <begin position="320"/>
        <end position="345"/>
    </location>
</feature>
<protein>
    <submittedName>
        <fullName evidence="2">Uncharacterized protein</fullName>
    </submittedName>
</protein>
<evidence type="ECO:0000256" key="1">
    <source>
        <dbReference type="SAM" id="MobiDB-lite"/>
    </source>
</evidence>
<feature type="compositionally biased region" description="Polar residues" evidence="1">
    <location>
        <begin position="330"/>
        <end position="340"/>
    </location>
</feature>
<dbReference type="EMBL" id="KZ679678">
    <property type="protein sequence ID" value="PTB56901.1"/>
    <property type="molecule type" value="Genomic_DNA"/>
</dbReference>
<keyword evidence="3" id="KW-1185">Reference proteome</keyword>
<reference evidence="2 3" key="1">
    <citation type="submission" date="2016-07" db="EMBL/GenBank/DDBJ databases">
        <title>Multiple horizontal gene transfer events from other fungi enriched the ability of initially mycotrophic Trichoderma (Ascomycota) to feed on dead plant biomass.</title>
        <authorList>
            <consortium name="DOE Joint Genome Institute"/>
            <person name="Aerts A."/>
            <person name="Atanasova L."/>
            <person name="Chenthamara K."/>
            <person name="Zhang J."/>
            <person name="Grujic M."/>
            <person name="Henrissat B."/>
            <person name="Kuo A."/>
            <person name="Salamov A."/>
            <person name="Lipzen A."/>
            <person name="Labutti K."/>
            <person name="Barry K."/>
            <person name="Miao Y."/>
            <person name="Rahimi M.J."/>
            <person name="Shen Q."/>
            <person name="Grigoriev I.V."/>
            <person name="Kubicek C.P."/>
            <person name="Druzhinina I.S."/>
        </authorList>
    </citation>
    <scope>NUCLEOTIDE SEQUENCE [LARGE SCALE GENOMIC DNA]</scope>
    <source>
        <strain evidence="2 3">CBS 226.95</strain>
    </source>
</reference>
<feature type="region of interest" description="Disordered" evidence="1">
    <location>
        <begin position="237"/>
        <end position="294"/>
    </location>
</feature>
<gene>
    <name evidence="2" type="ORF">M431DRAFT_480525</name>
</gene>
<accession>A0A2T4AIL1</accession>